<dbReference type="InterPro" id="IPR000843">
    <property type="entry name" value="HTH_LacI"/>
</dbReference>
<dbReference type="KEGG" id="cart:PA27867_0436"/>
<proteinExistence type="predicted"/>
<protein>
    <submittedName>
        <fullName evidence="6">LacI family transcriptional regulator</fullName>
    </submittedName>
</protein>
<dbReference type="InterPro" id="IPR028082">
    <property type="entry name" value="Peripla_BP_I"/>
</dbReference>
<reference evidence="6 7" key="1">
    <citation type="submission" date="2016-06" db="EMBL/GenBank/DDBJ databases">
        <title>Genome sequencing of Cryobacterium arcticum PAMC 27867.</title>
        <authorList>
            <person name="Lee J."/>
            <person name="Kim O.-S."/>
        </authorList>
    </citation>
    <scope>NUCLEOTIDE SEQUENCE [LARGE SCALE GENOMIC DNA]</scope>
    <source>
        <strain evidence="6 7">PAMC 27867</strain>
    </source>
</reference>
<dbReference type="SUPFAM" id="SSF53822">
    <property type="entry name" value="Periplasmic binding protein-like I"/>
    <property type="match status" value="1"/>
</dbReference>
<accession>A0A1B1BFS5</accession>
<dbReference type="Pfam" id="PF13377">
    <property type="entry name" value="Peripla_BP_3"/>
    <property type="match status" value="1"/>
</dbReference>
<dbReference type="GO" id="GO:0000976">
    <property type="term" value="F:transcription cis-regulatory region binding"/>
    <property type="evidence" value="ECO:0007669"/>
    <property type="project" value="TreeGrafter"/>
</dbReference>
<dbReference type="Gene3D" id="1.10.260.40">
    <property type="entry name" value="lambda repressor-like DNA-binding domains"/>
    <property type="match status" value="1"/>
</dbReference>
<dbReference type="InterPro" id="IPR010982">
    <property type="entry name" value="Lambda_DNA-bd_dom_sf"/>
</dbReference>
<dbReference type="InterPro" id="IPR046335">
    <property type="entry name" value="LacI/GalR-like_sensor"/>
</dbReference>
<dbReference type="SMART" id="SM00354">
    <property type="entry name" value="HTH_LACI"/>
    <property type="match status" value="1"/>
</dbReference>
<feature type="region of interest" description="Disordered" evidence="4">
    <location>
        <begin position="1"/>
        <end position="20"/>
    </location>
</feature>
<dbReference type="PANTHER" id="PTHR30146">
    <property type="entry name" value="LACI-RELATED TRANSCRIPTIONAL REPRESSOR"/>
    <property type="match status" value="1"/>
</dbReference>
<keyword evidence="3" id="KW-0804">Transcription</keyword>
<dbReference type="PROSITE" id="PS50932">
    <property type="entry name" value="HTH_LACI_2"/>
    <property type="match status" value="1"/>
</dbReference>
<dbReference type="Gene3D" id="3.40.50.2300">
    <property type="match status" value="2"/>
</dbReference>
<dbReference type="AlphaFoldDB" id="A0A1B1BFS5"/>
<dbReference type="PATRIC" id="fig|670052.7.peg.457"/>
<dbReference type="CDD" id="cd01392">
    <property type="entry name" value="HTH_LacI"/>
    <property type="match status" value="1"/>
</dbReference>
<dbReference type="Pfam" id="PF00356">
    <property type="entry name" value="LacI"/>
    <property type="match status" value="1"/>
</dbReference>
<evidence type="ECO:0000256" key="3">
    <source>
        <dbReference type="ARBA" id="ARBA00023163"/>
    </source>
</evidence>
<evidence type="ECO:0000259" key="5">
    <source>
        <dbReference type="PROSITE" id="PS50932"/>
    </source>
</evidence>
<dbReference type="GO" id="GO:0003700">
    <property type="term" value="F:DNA-binding transcription factor activity"/>
    <property type="evidence" value="ECO:0007669"/>
    <property type="project" value="TreeGrafter"/>
</dbReference>
<evidence type="ECO:0000313" key="6">
    <source>
        <dbReference type="EMBL" id="ANP71407.1"/>
    </source>
</evidence>
<name>A0A1B1BFS5_9MICO</name>
<evidence type="ECO:0000256" key="4">
    <source>
        <dbReference type="SAM" id="MobiDB-lite"/>
    </source>
</evidence>
<evidence type="ECO:0000313" key="7">
    <source>
        <dbReference type="Proteomes" id="UP000092582"/>
    </source>
</evidence>
<evidence type="ECO:0000256" key="1">
    <source>
        <dbReference type="ARBA" id="ARBA00023015"/>
    </source>
</evidence>
<keyword evidence="1" id="KW-0805">Transcription regulation</keyword>
<dbReference type="CDD" id="cd01574">
    <property type="entry name" value="PBP1_LacI"/>
    <property type="match status" value="1"/>
</dbReference>
<sequence>MATIRPTDGTGSDDARQASPARAVRLPSMADVAALAGVSSQTVSRVVNARSNVDADTRDRVLAAMEDIGYRPNSAARALKSGKFSTIGVIMFTLSSFGNMRTLDAVATAAAQAGYSITLIPVALPTQGAVAGAVNRLAEQAVDGIVIIMEAHILDRIDVTVPTGLPVVIVDSDAGERYTVVDTDQTEGARLATQHLLDLGHKTVWHIAGPESSFSAGRRTASWRATLKAADAPVPPVLEGDWNAESGYRHGVTLAADPSVTAIFASNDQMALGVMRAMHEAGRSVPADVSVVGFDDMREADAFWPPLTTVHQDFGQVGRLCIEKLLRQIDSPAAVGPGTTIVPTHLVVRASTAPPPAR</sequence>
<keyword evidence="2" id="KW-0238">DNA-binding</keyword>
<dbReference type="EMBL" id="CP016282">
    <property type="protein sequence ID" value="ANP71407.1"/>
    <property type="molecule type" value="Genomic_DNA"/>
</dbReference>
<dbReference type="PROSITE" id="PS00356">
    <property type="entry name" value="HTH_LACI_1"/>
    <property type="match status" value="1"/>
</dbReference>
<evidence type="ECO:0000256" key="2">
    <source>
        <dbReference type="ARBA" id="ARBA00023125"/>
    </source>
</evidence>
<keyword evidence="7" id="KW-1185">Reference proteome</keyword>
<dbReference type="Proteomes" id="UP000092582">
    <property type="component" value="Chromosome 1"/>
</dbReference>
<feature type="domain" description="HTH lacI-type" evidence="5">
    <location>
        <begin position="27"/>
        <end position="81"/>
    </location>
</feature>
<gene>
    <name evidence="6" type="ORF">PA27867_0436</name>
</gene>
<dbReference type="PANTHER" id="PTHR30146:SF153">
    <property type="entry name" value="LACTOSE OPERON REPRESSOR"/>
    <property type="match status" value="1"/>
</dbReference>
<dbReference type="SUPFAM" id="SSF47413">
    <property type="entry name" value="lambda repressor-like DNA-binding domains"/>
    <property type="match status" value="1"/>
</dbReference>
<dbReference type="STRING" id="670052.PA27867_0436"/>
<organism evidence="6 7">
    <name type="scientific">Cryobacterium arcticum</name>
    <dbReference type="NCBI Taxonomy" id="670052"/>
    <lineage>
        <taxon>Bacteria</taxon>
        <taxon>Bacillati</taxon>
        <taxon>Actinomycetota</taxon>
        <taxon>Actinomycetes</taxon>
        <taxon>Micrococcales</taxon>
        <taxon>Microbacteriaceae</taxon>
        <taxon>Cryobacterium</taxon>
    </lineage>
</organism>